<proteinExistence type="predicted"/>
<dbReference type="InterPro" id="IPR045515">
    <property type="entry name" value="DUF6440"/>
</dbReference>
<evidence type="ECO:0000313" key="3">
    <source>
        <dbReference type="Proteomes" id="UP000198565"/>
    </source>
</evidence>
<keyword evidence="3" id="KW-1185">Reference proteome</keyword>
<organism evidence="2 3">
    <name type="scientific">Gracilibacillus orientalis</name>
    <dbReference type="NCBI Taxonomy" id="334253"/>
    <lineage>
        <taxon>Bacteria</taxon>
        <taxon>Bacillati</taxon>
        <taxon>Bacillota</taxon>
        <taxon>Bacilli</taxon>
        <taxon>Bacillales</taxon>
        <taxon>Bacillaceae</taxon>
        <taxon>Gracilibacillus</taxon>
    </lineage>
</organism>
<accession>A0A1I4IJ96</accession>
<evidence type="ECO:0000313" key="2">
    <source>
        <dbReference type="EMBL" id="SFL54345.1"/>
    </source>
</evidence>
<dbReference type="AlphaFoldDB" id="A0A1I4IJ96"/>
<reference evidence="3" key="1">
    <citation type="submission" date="2016-10" db="EMBL/GenBank/DDBJ databases">
        <authorList>
            <person name="Varghese N."/>
            <person name="Submissions S."/>
        </authorList>
    </citation>
    <scope>NUCLEOTIDE SEQUENCE [LARGE SCALE GENOMIC DNA]</scope>
    <source>
        <strain evidence="3">CGMCC 1.4250</strain>
    </source>
</reference>
<name>A0A1I4IJ96_9BACI</name>
<gene>
    <name evidence="2" type="ORF">SAMN04487943_102144</name>
</gene>
<dbReference type="Pfam" id="PF20037">
    <property type="entry name" value="DUF6440"/>
    <property type="match status" value="1"/>
</dbReference>
<feature type="domain" description="DUF6440" evidence="1">
    <location>
        <begin position="14"/>
        <end position="65"/>
    </location>
</feature>
<dbReference type="OrthoDB" id="9135364at2"/>
<evidence type="ECO:0000259" key="1">
    <source>
        <dbReference type="Pfam" id="PF20037"/>
    </source>
</evidence>
<dbReference type="RefSeq" id="WP_091481619.1">
    <property type="nucleotide sequence ID" value="NZ_FOTR01000002.1"/>
</dbReference>
<dbReference type="EMBL" id="FOTR01000002">
    <property type="protein sequence ID" value="SFL54345.1"/>
    <property type="molecule type" value="Genomic_DNA"/>
</dbReference>
<dbReference type="STRING" id="334253.SAMN04487943_102144"/>
<dbReference type="Proteomes" id="UP000198565">
    <property type="component" value="Unassembled WGS sequence"/>
</dbReference>
<sequence>MFGSKKKEKEENNRFYIKSIDHVPTLGRITILVDRETGANYIHSWVGTGSGITPLLDEKGEVIVDE</sequence>
<protein>
    <recommendedName>
        <fullName evidence="1">DUF6440 domain-containing protein</fullName>
    </recommendedName>
</protein>